<evidence type="ECO:0000313" key="3">
    <source>
        <dbReference type="Proteomes" id="UP000540519"/>
    </source>
</evidence>
<sequence>MKKTIFMLVMMTSLITFAQKKNGTVYKEHPAIDVVASFTEAFVKGDSTKLASMLTEDFKAYNGLSQKAKPEGTGKAKFVKNSYRWFDELDYFSVSDFPGSYPDAIEYKEDNKENEVWVQTWDLLKGIHKNTGVKFSSPAHRLVLVTKDNKIKMTIEYLNESIFDELRASFADRTNGTIYNHHDNINTVRKAVYAFENSDLDKAISYYSEDAYFYNINDDFNTPGTRDQVKTVRQKFLDDFEIKSIEMIGYPDYLEYEMDNGRSVLSWWDFHLIRKSDKKEIDLPIHLNDNFDEEGKITSEVIYYNKSLLLEK</sequence>
<dbReference type="AlphaFoldDB" id="A0A7X2ZXN1"/>
<reference evidence="2 3" key="1">
    <citation type="journal article" date="2019" name="Mar. Drugs">
        <title>Comparative Genomics and CAZyme Genome Repertoires of Marine Zobellia amurskyensis KMM 3526(T) and Zobellia laminariae KMM 3676(T).</title>
        <authorList>
            <person name="Chernysheva N."/>
            <person name="Bystritskaya E."/>
            <person name="Stenkova A."/>
            <person name="Golovkin I."/>
            <person name="Nedashkovskaya O."/>
            <person name="Isaeva M."/>
        </authorList>
    </citation>
    <scope>NUCLEOTIDE SEQUENCE [LARGE SCALE GENOMIC DNA]</scope>
    <source>
        <strain evidence="2 3">KMM 3526</strain>
    </source>
</reference>
<dbReference type="InterPro" id="IPR032710">
    <property type="entry name" value="NTF2-like_dom_sf"/>
</dbReference>
<dbReference type="RefSeq" id="WP_155601348.1">
    <property type="nucleotide sequence ID" value="NZ_RCNR01000086.1"/>
</dbReference>
<dbReference type="Gene3D" id="3.10.450.50">
    <property type="match status" value="2"/>
</dbReference>
<dbReference type="EMBL" id="RCNR01000086">
    <property type="protein sequence ID" value="MUH38303.1"/>
    <property type="molecule type" value="Genomic_DNA"/>
</dbReference>
<feature type="signal peptide" evidence="1">
    <location>
        <begin position="1"/>
        <end position="18"/>
    </location>
</feature>
<gene>
    <name evidence="2" type="ORF">D9O36_20840</name>
</gene>
<dbReference type="SUPFAM" id="SSF54427">
    <property type="entry name" value="NTF2-like"/>
    <property type="match status" value="2"/>
</dbReference>
<keyword evidence="3" id="KW-1185">Reference proteome</keyword>
<feature type="chain" id="PRO_5030911800" evidence="1">
    <location>
        <begin position="19"/>
        <end position="312"/>
    </location>
</feature>
<comment type="caution">
    <text evidence="2">The sequence shown here is derived from an EMBL/GenBank/DDBJ whole genome shotgun (WGS) entry which is preliminary data.</text>
</comment>
<evidence type="ECO:0000256" key="1">
    <source>
        <dbReference type="SAM" id="SignalP"/>
    </source>
</evidence>
<dbReference type="Proteomes" id="UP000540519">
    <property type="component" value="Unassembled WGS sequence"/>
</dbReference>
<evidence type="ECO:0000313" key="2">
    <source>
        <dbReference type="EMBL" id="MUH38303.1"/>
    </source>
</evidence>
<organism evidence="2 3">
    <name type="scientific">Zobellia amurskyensis</name>
    <dbReference type="NCBI Taxonomy" id="248905"/>
    <lineage>
        <taxon>Bacteria</taxon>
        <taxon>Pseudomonadati</taxon>
        <taxon>Bacteroidota</taxon>
        <taxon>Flavobacteriia</taxon>
        <taxon>Flavobacteriales</taxon>
        <taxon>Flavobacteriaceae</taxon>
        <taxon>Zobellia</taxon>
    </lineage>
</organism>
<protein>
    <submittedName>
        <fullName evidence="2">Nuclear transport factor 2 family protein</fullName>
    </submittedName>
</protein>
<accession>A0A7X2ZXN1</accession>
<name>A0A7X2ZXN1_9FLAO</name>
<dbReference type="OrthoDB" id="793359at2"/>
<keyword evidence="1" id="KW-0732">Signal</keyword>
<proteinExistence type="predicted"/>